<protein>
    <submittedName>
        <fullName evidence="2">Uncharacterized protein</fullName>
    </submittedName>
</protein>
<keyword evidence="1" id="KW-1133">Transmembrane helix</keyword>
<evidence type="ECO:0000313" key="3">
    <source>
        <dbReference type="Proteomes" id="UP000218334"/>
    </source>
</evidence>
<feature type="transmembrane region" description="Helical" evidence="1">
    <location>
        <begin position="42"/>
        <end position="69"/>
    </location>
</feature>
<name>A0A2H3BX22_9AGAR</name>
<organism evidence="2 3">
    <name type="scientific">Armillaria solidipes</name>
    <dbReference type="NCBI Taxonomy" id="1076256"/>
    <lineage>
        <taxon>Eukaryota</taxon>
        <taxon>Fungi</taxon>
        <taxon>Dikarya</taxon>
        <taxon>Basidiomycota</taxon>
        <taxon>Agaricomycotina</taxon>
        <taxon>Agaricomycetes</taxon>
        <taxon>Agaricomycetidae</taxon>
        <taxon>Agaricales</taxon>
        <taxon>Marasmiineae</taxon>
        <taxon>Physalacriaceae</taxon>
        <taxon>Armillaria</taxon>
    </lineage>
</organism>
<dbReference type="Proteomes" id="UP000218334">
    <property type="component" value="Unassembled WGS sequence"/>
</dbReference>
<gene>
    <name evidence="2" type="ORF">ARMSODRAFT_317952</name>
</gene>
<sequence>MEYTLAFLLLRYGIYMRQKLSATTFKLKRMAVINKIFRIRRVVVIVIILLHALITINFAATWPLTSSAFVRNGKSFWTVYLRLDSVTQVVSWLMGITASMSTILADIYMIWCCWMIWGRRSLVILLPILSLISATGEVSALIYCDTFRGGGVPDWDRKSVFLNSKLYSVHMSNIRRSV</sequence>
<dbReference type="AlphaFoldDB" id="A0A2H3BX22"/>
<dbReference type="EMBL" id="KZ293436">
    <property type="protein sequence ID" value="PBK67596.1"/>
    <property type="molecule type" value="Genomic_DNA"/>
</dbReference>
<keyword evidence="1" id="KW-0472">Membrane</keyword>
<evidence type="ECO:0000256" key="1">
    <source>
        <dbReference type="SAM" id="Phobius"/>
    </source>
</evidence>
<reference evidence="3" key="1">
    <citation type="journal article" date="2017" name="Nat. Ecol. Evol.">
        <title>Genome expansion and lineage-specific genetic innovations in the forest pathogenic fungi Armillaria.</title>
        <authorList>
            <person name="Sipos G."/>
            <person name="Prasanna A.N."/>
            <person name="Walter M.C."/>
            <person name="O'Connor E."/>
            <person name="Balint B."/>
            <person name="Krizsan K."/>
            <person name="Kiss B."/>
            <person name="Hess J."/>
            <person name="Varga T."/>
            <person name="Slot J."/>
            <person name="Riley R."/>
            <person name="Boka B."/>
            <person name="Rigling D."/>
            <person name="Barry K."/>
            <person name="Lee J."/>
            <person name="Mihaltcheva S."/>
            <person name="LaButti K."/>
            <person name="Lipzen A."/>
            <person name="Waldron R."/>
            <person name="Moloney N.M."/>
            <person name="Sperisen C."/>
            <person name="Kredics L."/>
            <person name="Vagvoelgyi C."/>
            <person name="Patrignani A."/>
            <person name="Fitzpatrick D."/>
            <person name="Nagy I."/>
            <person name="Doyle S."/>
            <person name="Anderson J.B."/>
            <person name="Grigoriev I.V."/>
            <person name="Gueldener U."/>
            <person name="Muensterkoetter M."/>
            <person name="Nagy L.G."/>
        </authorList>
    </citation>
    <scope>NUCLEOTIDE SEQUENCE [LARGE SCALE GENOMIC DNA]</scope>
    <source>
        <strain evidence="3">28-4</strain>
    </source>
</reference>
<keyword evidence="3" id="KW-1185">Reference proteome</keyword>
<evidence type="ECO:0000313" key="2">
    <source>
        <dbReference type="EMBL" id="PBK67596.1"/>
    </source>
</evidence>
<keyword evidence="1" id="KW-0812">Transmembrane</keyword>
<proteinExistence type="predicted"/>
<feature type="transmembrane region" description="Helical" evidence="1">
    <location>
        <begin position="89"/>
        <end position="111"/>
    </location>
</feature>
<feature type="transmembrane region" description="Helical" evidence="1">
    <location>
        <begin position="123"/>
        <end position="143"/>
    </location>
</feature>
<accession>A0A2H3BX22</accession>